<dbReference type="InterPro" id="IPR003856">
    <property type="entry name" value="LPS_length_determ_N"/>
</dbReference>
<dbReference type="Gene3D" id="3.40.50.300">
    <property type="entry name" value="P-loop containing nucleotide triphosphate hydrolases"/>
    <property type="match status" value="1"/>
</dbReference>
<dbReference type="SUPFAM" id="SSF52540">
    <property type="entry name" value="P-loop containing nucleoside triphosphate hydrolases"/>
    <property type="match status" value="1"/>
</dbReference>
<dbReference type="CDD" id="cd05387">
    <property type="entry name" value="BY-kinase"/>
    <property type="match status" value="1"/>
</dbReference>
<evidence type="ECO:0000256" key="13">
    <source>
        <dbReference type="ARBA" id="ARBA00022989"/>
    </source>
</evidence>
<comment type="caution">
    <text evidence="22">The sequence shown here is derived from an EMBL/GenBank/DDBJ whole genome shotgun (WGS) entry which is preliminary data.</text>
</comment>
<sequence length="731" mass="79740">MERKEYEGEIDFQKYWLVLKRRWLPAAVACIGITSLSVVAALLEQPAYEASGKLLFESDRSTALAGVEGRVGELEALTLGENPLSTQAEILKTTEIAEKVIQTLDLKDDEGKPLDPRLLVQGLDVETITGTDVMAVSFESSDSEIVAEVVNQAMEEFLELNILTNRAEAAAARKYIEQELPESRAAVRAAEDAIRQFKEQNRIVVLEEEANSSVQLQSELDRQIALLKAELEEVSAQASELRRQVGTSSEQAVVDSALSEAPGIQEVLLELQEAQSLLAVERTRYQSNHPTIATLERQVAALNAVLQERVSGILGNSAPVSVGNLQMGELHQQLTTDLVQTEVQRLGLAQRLQELNASRAAFQQRSDVFPALEKAERELERQLLLAQNAYETLLNRLQETQVAENQNIGNARIIESAIPPKDPLGSNSKLLVVAGALGGLLVGASIAFFLDLVDSSVKTVKEAKELFDYPLLGIIPLSTAGGRASMRTFKSEPDEPRVRVQDAPRSPVSKAYQMLQANLKCVSPDKQLTSLVVSSSVPREGKSEVSANLAASMAQVGRKILLVDADLQNSMQHHIWNLTNAVGLSHVIVGQADLDEAIQPVSPYLSVLPAGVIPPNPVALLDSERMASLVKSFSEDYDFVIFDTPPLAGNADASILGTLVDGILLVVRPQVVDTTRAKAAKEYLVRSNQNILGIVANGIKVRNEPDSYFYYMREDEETRESDGIGLSTLLK</sequence>
<protein>
    <recommendedName>
        <fullName evidence="5">non-specific protein-tyrosine kinase</fullName>
        <ecNumber evidence="5">2.7.10.2</ecNumber>
    </recommendedName>
</protein>
<keyword evidence="7" id="KW-0997">Cell inner membrane</keyword>
<dbReference type="Pfam" id="PF02706">
    <property type="entry name" value="Wzz"/>
    <property type="match status" value="1"/>
</dbReference>
<comment type="similarity">
    <text evidence="3">Belongs to the CpsD/CapB family.</text>
</comment>
<dbReference type="InterPro" id="IPR050445">
    <property type="entry name" value="Bact_polysacc_biosynth/exp"/>
</dbReference>
<evidence type="ECO:0000256" key="14">
    <source>
        <dbReference type="ARBA" id="ARBA00023136"/>
    </source>
</evidence>
<keyword evidence="6" id="KW-1003">Cell membrane</keyword>
<dbReference type="PANTHER" id="PTHR32309:SF13">
    <property type="entry name" value="FERRIC ENTEROBACTIN TRANSPORT PROTEIN FEPE"/>
    <property type="match status" value="1"/>
</dbReference>
<dbReference type="InterPro" id="IPR005702">
    <property type="entry name" value="Wzc-like_C"/>
</dbReference>
<evidence type="ECO:0000256" key="4">
    <source>
        <dbReference type="ARBA" id="ARBA00008883"/>
    </source>
</evidence>
<evidence type="ECO:0000256" key="3">
    <source>
        <dbReference type="ARBA" id="ARBA00007316"/>
    </source>
</evidence>
<dbReference type="EMBL" id="JADEXP010000089">
    <property type="protein sequence ID" value="MBE9067344.1"/>
    <property type="molecule type" value="Genomic_DNA"/>
</dbReference>
<evidence type="ECO:0000256" key="7">
    <source>
        <dbReference type="ARBA" id="ARBA00022519"/>
    </source>
</evidence>
<feature type="transmembrane region" description="Helical" evidence="18">
    <location>
        <begin position="23"/>
        <end position="43"/>
    </location>
</feature>
<dbReference type="AlphaFoldDB" id="A0A928X1N5"/>
<keyword evidence="8" id="KW-0808">Transferase</keyword>
<keyword evidence="14 18" id="KW-0472">Membrane</keyword>
<evidence type="ECO:0000259" key="21">
    <source>
        <dbReference type="Pfam" id="PF13807"/>
    </source>
</evidence>
<dbReference type="Proteomes" id="UP000615026">
    <property type="component" value="Unassembled WGS sequence"/>
</dbReference>
<accession>A0A928X1N5</accession>
<evidence type="ECO:0000256" key="16">
    <source>
        <dbReference type="ARBA" id="ARBA00051245"/>
    </source>
</evidence>
<dbReference type="GO" id="GO:0005524">
    <property type="term" value="F:ATP binding"/>
    <property type="evidence" value="ECO:0007669"/>
    <property type="project" value="UniProtKB-KW"/>
</dbReference>
<dbReference type="InterPro" id="IPR027417">
    <property type="entry name" value="P-loop_NTPase"/>
</dbReference>
<feature type="domain" description="Polysaccharide chain length determinant N-terminal" evidence="19">
    <location>
        <begin position="9"/>
        <end position="104"/>
    </location>
</feature>
<keyword evidence="23" id="KW-1185">Reference proteome</keyword>
<keyword evidence="10" id="KW-0547">Nucleotide-binding</keyword>
<comment type="subcellular location">
    <subcellularLocation>
        <location evidence="1">Cell inner membrane</location>
        <topology evidence="1">Multi-pass membrane protein</topology>
    </subcellularLocation>
</comment>
<dbReference type="EC" id="2.7.10.2" evidence="5"/>
<feature type="coiled-coil region" evidence="17">
    <location>
        <begin position="217"/>
        <end position="251"/>
    </location>
</feature>
<evidence type="ECO:0000259" key="19">
    <source>
        <dbReference type="Pfam" id="PF02706"/>
    </source>
</evidence>
<evidence type="ECO:0000256" key="18">
    <source>
        <dbReference type="SAM" id="Phobius"/>
    </source>
</evidence>
<evidence type="ECO:0000256" key="15">
    <source>
        <dbReference type="ARBA" id="ARBA00023137"/>
    </source>
</evidence>
<comment type="similarity">
    <text evidence="4">Belongs to the etk/wzc family.</text>
</comment>
<organism evidence="22 23">
    <name type="scientific">Leptolyngbya cf. ectocarpi LEGE 11479</name>
    <dbReference type="NCBI Taxonomy" id="1828722"/>
    <lineage>
        <taxon>Bacteria</taxon>
        <taxon>Bacillati</taxon>
        <taxon>Cyanobacteriota</taxon>
        <taxon>Cyanophyceae</taxon>
        <taxon>Leptolyngbyales</taxon>
        <taxon>Leptolyngbyaceae</taxon>
        <taxon>Leptolyngbya group</taxon>
        <taxon>Leptolyngbya</taxon>
    </lineage>
</organism>
<dbReference type="InterPro" id="IPR025669">
    <property type="entry name" value="AAA_dom"/>
</dbReference>
<dbReference type="PANTHER" id="PTHR32309">
    <property type="entry name" value="TYROSINE-PROTEIN KINASE"/>
    <property type="match status" value="1"/>
</dbReference>
<comment type="catalytic activity">
    <reaction evidence="16">
        <text>L-tyrosyl-[protein] + ATP = O-phospho-L-tyrosyl-[protein] + ADP + H(+)</text>
        <dbReference type="Rhea" id="RHEA:10596"/>
        <dbReference type="Rhea" id="RHEA-COMP:10136"/>
        <dbReference type="Rhea" id="RHEA-COMP:20101"/>
        <dbReference type="ChEBI" id="CHEBI:15378"/>
        <dbReference type="ChEBI" id="CHEBI:30616"/>
        <dbReference type="ChEBI" id="CHEBI:46858"/>
        <dbReference type="ChEBI" id="CHEBI:61978"/>
        <dbReference type="ChEBI" id="CHEBI:456216"/>
        <dbReference type="EC" id="2.7.10.2"/>
    </reaction>
</comment>
<proteinExistence type="inferred from homology"/>
<evidence type="ECO:0000256" key="12">
    <source>
        <dbReference type="ARBA" id="ARBA00022840"/>
    </source>
</evidence>
<evidence type="ECO:0000313" key="22">
    <source>
        <dbReference type="EMBL" id="MBE9067344.1"/>
    </source>
</evidence>
<evidence type="ECO:0000256" key="1">
    <source>
        <dbReference type="ARBA" id="ARBA00004429"/>
    </source>
</evidence>
<evidence type="ECO:0000256" key="9">
    <source>
        <dbReference type="ARBA" id="ARBA00022692"/>
    </source>
</evidence>
<evidence type="ECO:0000256" key="11">
    <source>
        <dbReference type="ARBA" id="ARBA00022777"/>
    </source>
</evidence>
<keyword evidence="17" id="KW-0175">Coiled coil</keyword>
<keyword evidence="11" id="KW-0418">Kinase</keyword>
<keyword evidence="15" id="KW-0829">Tyrosine-protein kinase</keyword>
<keyword evidence="12" id="KW-0067">ATP-binding</keyword>
<evidence type="ECO:0000256" key="17">
    <source>
        <dbReference type="SAM" id="Coils"/>
    </source>
</evidence>
<evidence type="ECO:0000256" key="8">
    <source>
        <dbReference type="ARBA" id="ARBA00022679"/>
    </source>
</evidence>
<evidence type="ECO:0000256" key="10">
    <source>
        <dbReference type="ARBA" id="ARBA00022741"/>
    </source>
</evidence>
<feature type="domain" description="AAA" evidence="20">
    <location>
        <begin position="541"/>
        <end position="669"/>
    </location>
</feature>
<evidence type="ECO:0000256" key="5">
    <source>
        <dbReference type="ARBA" id="ARBA00011903"/>
    </source>
</evidence>
<keyword evidence="13 18" id="KW-1133">Transmembrane helix</keyword>
<gene>
    <name evidence="22" type="ORF">IQ260_11825</name>
</gene>
<dbReference type="Pfam" id="PF13807">
    <property type="entry name" value="GNVR"/>
    <property type="match status" value="1"/>
</dbReference>
<evidence type="ECO:0000313" key="23">
    <source>
        <dbReference type="Proteomes" id="UP000615026"/>
    </source>
</evidence>
<dbReference type="RefSeq" id="WP_193993309.1">
    <property type="nucleotide sequence ID" value="NZ_JADEXP010000089.1"/>
</dbReference>
<dbReference type="Pfam" id="PF13614">
    <property type="entry name" value="AAA_31"/>
    <property type="match status" value="1"/>
</dbReference>
<comment type="similarity">
    <text evidence="2">Belongs to the CpsC/CapA family.</text>
</comment>
<evidence type="ECO:0000256" key="6">
    <source>
        <dbReference type="ARBA" id="ARBA00022475"/>
    </source>
</evidence>
<dbReference type="NCBIfam" id="TIGR01007">
    <property type="entry name" value="eps_fam"/>
    <property type="match status" value="1"/>
</dbReference>
<evidence type="ECO:0000259" key="20">
    <source>
        <dbReference type="Pfam" id="PF13614"/>
    </source>
</evidence>
<dbReference type="GO" id="GO:0004715">
    <property type="term" value="F:non-membrane spanning protein tyrosine kinase activity"/>
    <property type="evidence" value="ECO:0007669"/>
    <property type="project" value="UniProtKB-EC"/>
</dbReference>
<keyword evidence="9 18" id="KW-0812">Transmembrane</keyword>
<dbReference type="GO" id="GO:0005886">
    <property type="term" value="C:plasma membrane"/>
    <property type="evidence" value="ECO:0007669"/>
    <property type="project" value="UniProtKB-SubCell"/>
</dbReference>
<name>A0A928X1N5_LEPEC</name>
<evidence type="ECO:0000256" key="2">
    <source>
        <dbReference type="ARBA" id="ARBA00006683"/>
    </source>
</evidence>
<dbReference type="InterPro" id="IPR032807">
    <property type="entry name" value="GNVR"/>
</dbReference>
<reference evidence="22" key="1">
    <citation type="submission" date="2020-10" db="EMBL/GenBank/DDBJ databases">
        <authorList>
            <person name="Castelo-Branco R."/>
            <person name="Eusebio N."/>
            <person name="Adriana R."/>
            <person name="Vieira A."/>
            <person name="Brugerolle De Fraissinette N."/>
            <person name="Rezende De Castro R."/>
            <person name="Schneider M.P."/>
            <person name="Vasconcelos V."/>
            <person name="Leao P.N."/>
        </authorList>
    </citation>
    <scope>NUCLEOTIDE SEQUENCE</scope>
    <source>
        <strain evidence="22">LEGE 11479</strain>
    </source>
</reference>
<feature type="domain" description="Tyrosine-protein kinase G-rich" evidence="21">
    <location>
        <begin position="379"/>
        <end position="449"/>
    </location>
</feature>